<dbReference type="GO" id="GO:0016787">
    <property type="term" value="F:hydrolase activity"/>
    <property type="evidence" value="ECO:0007669"/>
    <property type="project" value="UniProtKB-KW"/>
</dbReference>
<keyword evidence="1" id="KW-0732">Signal</keyword>
<gene>
    <name evidence="2" type="ORF">GRI32_06330</name>
</gene>
<evidence type="ECO:0000313" key="2">
    <source>
        <dbReference type="EMBL" id="MXO88352.1"/>
    </source>
</evidence>
<dbReference type="Proteomes" id="UP000435243">
    <property type="component" value="Unassembled WGS sequence"/>
</dbReference>
<accession>A0A844ZM12</accession>
<dbReference type="Gene3D" id="3.40.50.1820">
    <property type="entry name" value="alpha/beta hydrolase"/>
    <property type="match status" value="1"/>
</dbReference>
<dbReference type="OrthoDB" id="5523653at2"/>
<dbReference type="InterPro" id="IPR000801">
    <property type="entry name" value="Esterase-like"/>
</dbReference>
<evidence type="ECO:0000256" key="1">
    <source>
        <dbReference type="SAM" id="SignalP"/>
    </source>
</evidence>
<proteinExistence type="predicted"/>
<evidence type="ECO:0000313" key="3">
    <source>
        <dbReference type="Proteomes" id="UP000435243"/>
    </source>
</evidence>
<sequence>MLRQIAPACAIACAAIAALLSVPSAAQDHARINEVTFHSPALEGNWEGNPADRLALVFTPPGYDENPGRHYRVVYFLHGYWATPQMYQDFAHFEEAVDEAAAAGEDFILVMPDGQSRMRGSFYSSSPTTGDFETYVARDLVAYVDANFRTVANRESRGLAGHSMGGYGTLRLGMKFPDVFSSIYAMSACCQLVRDLSADDARQAEGITDEVIADAEFGQLGAMPFLAAWSPDPDGTNFVDNGLLDDGTIDPAVTARIAANSIIPMLPQYLPNLRQLEAIAFDVGNADSLSVGNEAMHQELLRFGVDHVYEVYEGDHGNRIAARIRSHVLPFFAEHLDEE</sequence>
<feature type="signal peptide" evidence="1">
    <location>
        <begin position="1"/>
        <end position="26"/>
    </location>
</feature>
<dbReference type="SUPFAM" id="SSF53474">
    <property type="entry name" value="alpha/beta-Hydrolases"/>
    <property type="match status" value="1"/>
</dbReference>
<comment type="caution">
    <text evidence="2">The sequence shown here is derived from an EMBL/GenBank/DDBJ whole genome shotgun (WGS) entry which is preliminary data.</text>
</comment>
<feature type="chain" id="PRO_5032824628" evidence="1">
    <location>
        <begin position="27"/>
        <end position="339"/>
    </location>
</feature>
<reference evidence="2 3" key="1">
    <citation type="submission" date="2019-12" db="EMBL/GenBank/DDBJ databases">
        <title>Genomic-based taxomic classification of the family Erythrobacteraceae.</title>
        <authorList>
            <person name="Xu L."/>
        </authorList>
    </citation>
    <scope>NUCLEOTIDE SEQUENCE [LARGE SCALE GENOMIC DNA]</scope>
    <source>
        <strain evidence="2 3">JCM 16339</strain>
    </source>
</reference>
<dbReference type="InterPro" id="IPR029058">
    <property type="entry name" value="AB_hydrolase_fold"/>
</dbReference>
<keyword evidence="3" id="KW-1185">Reference proteome</keyword>
<dbReference type="EMBL" id="WTYY01000003">
    <property type="protein sequence ID" value="MXO88352.1"/>
    <property type="molecule type" value="Genomic_DNA"/>
</dbReference>
<dbReference type="Pfam" id="PF00756">
    <property type="entry name" value="Esterase"/>
    <property type="match status" value="1"/>
</dbReference>
<dbReference type="GO" id="GO:0016747">
    <property type="term" value="F:acyltransferase activity, transferring groups other than amino-acyl groups"/>
    <property type="evidence" value="ECO:0007669"/>
    <property type="project" value="TreeGrafter"/>
</dbReference>
<dbReference type="RefSeq" id="WP_160590567.1">
    <property type="nucleotide sequence ID" value="NZ_BAAAFP010000001.1"/>
</dbReference>
<dbReference type="PANTHER" id="PTHR48098">
    <property type="entry name" value="ENTEROCHELIN ESTERASE-RELATED"/>
    <property type="match status" value="1"/>
</dbReference>
<dbReference type="AlphaFoldDB" id="A0A844ZM12"/>
<dbReference type="InterPro" id="IPR050583">
    <property type="entry name" value="Mycobacterial_A85_antigen"/>
</dbReference>
<keyword evidence="2" id="KW-0378">Hydrolase</keyword>
<organism evidence="2 3">
    <name type="scientific">Alteraurantiacibacter aestuarii</name>
    <dbReference type="NCBI Taxonomy" id="650004"/>
    <lineage>
        <taxon>Bacteria</taxon>
        <taxon>Pseudomonadati</taxon>
        <taxon>Pseudomonadota</taxon>
        <taxon>Alphaproteobacteria</taxon>
        <taxon>Sphingomonadales</taxon>
        <taxon>Erythrobacteraceae</taxon>
        <taxon>Alteraurantiacibacter</taxon>
    </lineage>
</organism>
<protein>
    <submittedName>
        <fullName evidence="2">Alpha/beta fold hydrolase</fullName>
    </submittedName>
</protein>
<name>A0A844ZM12_9SPHN</name>
<dbReference type="PANTHER" id="PTHR48098:SF1">
    <property type="entry name" value="DIACYLGLYCEROL ACYLTRANSFERASE_MYCOLYLTRANSFERASE AG85A"/>
    <property type="match status" value="1"/>
</dbReference>